<evidence type="ECO:0000313" key="3">
    <source>
        <dbReference type="Proteomes" id="UP000095759"/>
    </source>
</evidence>
<dbReference type="Proteomes" id="UP000095759">
    <property type="component" value="Unassembled WGS sequence"/>
</dbReference>
<name>A0A1E5P408_9ACTN</name>
<accession>A0A1E5P408</accession>
<comment type="caution">
    <text evidence="2">The sequence shown here is derived from an EMBL/GenBank/DDBJ whole genome shotgun (WGS) entry which is preliminary data.</text>
</comment>
<reference evidence="2 3" key="1">
    <citation type="submission" date="2016-08" db="EMBL/GenBank/DDBJ databases">
        <title>Complete genome sequence of Streptomyces agglomeratus strain 6-3-2, a novel anti-MRSA actinomycete isolated from Wuli of Tebit, China.</title>
        <authorList>
            <person name="Chen X."/>
        </authorList>
    </citation>
    <scope>NUCLEOTIDE SEQUENCE [LARGE SCALE GENOMIC DNA]</scope>
    <source>
        <strain evidence="2 3">6-3-2</strain>
    </source>
</reference>
<feature type="region of interest" description="Disordered" evidence="1">
    <location>
        <begin position="41"/>
        <end position="83"/>
    </location>
</feature>
<gene>
    <name evidence="2" type="ORF">AS594_07035</name>
</gene>
<dbReference type="EMBL" id="MEHJ01000001">
    <property type="protein sequence ID" value="OEJ24276.1"/>
    <property type="molecule type" value="Genomic_DNA"/>
</dbReference>
<evidence type="ECO:0000256" key="1">
    <source>
        <dbReference type="SAM" id="MobiDB-lite"/>
    </source>
</evidence>
<sequence>MSEYTPCSCRDCIDVSTTAAKGGWTLCRECLDAACTPYPPGTGPWPGRRPAGEYECQRSDAQGSDNTGTWANGEPVRGETFTN</sequence>
<organism evidence="2 3">
    <name type="scientific">Streptomyces agglomeratus</name>
    <dbReference type="NCBI Taxonomy" id="285458"/>
    <lineage>
        <taxon>Bacteria</taxon>
        <taxon>Bacillati</taxon>
        <taxon>Actinomycetota</taxon>
        <taxon>Actinomycetes</taxon>
        <taxon>Kitasatosporales</taxon>
        <taxon>Streptomycetaceae</taxon>
        <taxon>Streptomyces</taxon>
    </lineage>
</organism>
<dbReference type="AlphaFoldDB" id="A0A1E5P408"/>
<keyword evidence="3" id="KW-1185">Reference proteome</keyword>
<feature type="compositionally biased region" description="Polar residues" evidence="1">
    <location>
        <begin position="59"/>
        <end position="70"/>
    </location>
</feature>
<evidence type="ECO:0000313" key="2">
    <source>
        <dbReference type="EMBL" id="OEJ24276.1"/>
    </source>
</evidence>
<proteinExistence type="predicted"/>
<protein>
    <submittedName>
        <fullName evidence="2">Uncharacterized protein</fullName>
    </submittedName>
</protein>
<dbReference type="RefSeq" id="WP_069935003.1">
    <property type="nucleotide sequence ID" value="NZ_MEHJ01000001.1"/>
</dbReference>